<comment type="caution">
    <text evidence="12">The sequence shown here is derived from an EMBL/GenBank/DDBJ whole genome shotgun (WGS) entry which is preliminary data.</text>
</comment>
<comment type="similarity">
    <text evidence="2">Belongs to the USE1 family.</text>
</comment>
<comment type="subcellular location">
    <subcellularLocation>
        <location evidence="1">Endoplasmic reticulum membrane</location>
        <topology evidence="1">Single-pass type IV membrane protein</topology>
    </subcellularLocation>
</comment>
<keyword evidence="7" id="KW-0653">Protein transport</keyword>
<evidence type="ECO:0000256" key="2">
    <source>
        <dbReference type="ARBA" id="ARBA00007891"/>
    </source>
</evidence>
<evidence type="ECO:0000256" key="10">
    <source>
        <dbReference type="SAM" id="MobiDB-lite"/>
    </source>
</evidence>
<dbReference type="OrthoDB" id="4506189at2759"/>
<keyword evidence="9 11" id="KW-0472">Membrane</keyword>
<evidence type="ECO:0000256" key="1">
    <source>
        <dbReference type="ARBA" id="ARBA00004163"/>
    </source>
</evidence>
<name>A0A9P3GDM3_9APHY</name>
<evidence type="ECO:0000313" key="13">
    <source>
        <dbReference type="Proteomes" id="UP000703269"/>
    </source>
</evidence>
<dbReference type="GO" id="GO:0005484">
    <property type="term" value="F:SNAP receptor activity"/>
    <property type="evidence" value="ECO:0007669"/>
    <property type="project" value="TreeGrafter"/>
</dbReference>
<protein>
    <submittedName>
        <fullName evidence="12">SNARE domain-containing protein</fullName>
    </submittedName>
</protein>
<proteinExistence type="inferred from homology"/>
<evidence type="ECO:0000256" key="11">
    <source>
        <dbReference type="SAM" id="Phobius"/>
    </source>
</evidence>
<dbReference type="CDD" id="cd15860">
    <property type="entry name" value="SNARE_USE1"/>
    <property type="match status" value="1"/>
</dbReference>
<dbReference type="InterPro" id="IPR019150">
    <property type="entry name" value="Vesicle_transport_protein_Use1"/>
</dbReference>
<dbReference type="PANTHER" id="PTHR13050">
    <property type="entry name" value="USE1-LIKE PROTEIN"/>
    <property type="match status" value="1"/>
</dbReference>
<dbReference type="PANTHER" id="PTHR13050:SF7">
    <property type="entry name" value="VESICLE TRANSPORT PROTEIN USE1"/>
    <property type="match status" value="1"/>
</dbReference>
<dbReference type="GO" id="GO:0006890">
    <property type="term" value="P:retrograde vesicle-mediated transport, Golgi to endoplasmic reticulum"/>
    <property type="evidence" value="ECO:0007669"/>
    <property type="project" value="TreeGrafter"/>
</dbReference>
<dbReference type="EMBL" id="BPQB01000028">
    <property type="protein sequence ID" value="GJE92825.1"/>
    <property type="molecule type" value="Genomic_DNA"/>
</dbReference>
<gene>
    <name evidence="12" type="ORF">PsYK624_089830</name>
</gene>
<dbReference type="GO" id="GO:0015031">
    <property type="term" value="P:protein transport"/>
    <property type="evidence" value="ECO:0007669"/>
    <property type="project" value="UniProtKB-KW"/>
</dbReference>
<dbReference type="GO" id="GO:0005789">
    <property type="term" value="C:endoplasmic reticulum membrane"/>
    <property type="evidence" value="ECO:0007669"/>
    <property type="project" value="UniProtKB-SubCell"/>
</dbReference>
<evidence type="ECO:0000256" key="3">
    <source>
        <dbReference type="ARBA" id="ARBA00022448"/>
    </source>
</evidence>
<sequence>MSYQVSEQVVHDRINLLRLVRKLEKSVDGEEWLEDTREPSRAAWIKTQGVMQKLKYARRLLKNVELNHDLDESSSSTERYDELRRLLDRLDLVVRDVNDRVAPKAVRPPAILASLPLPALSARQPPPPSISEVKVLDLSSSADPVADLAAQDLLLSPSDSLPPSSSLPLGTTPFLSVDPSPISEKPSTTGSASTTKPAFLQNSAALQEEMSEQLAAMAAQLKRNAMHFAGALDADKAVVQAAQEKLERNHDVMSKERVRLRDHRSKSWGTTWLVILSMVVAVVGFIMTFFIIKFT</sequence>
<reference evidence="12 13" key="1">
    <citation type="submission" date="2021-08" db="EMBL/GenBank/DDBJ databases">
        <title>Draft Genome Sequence of Phanerochaete sordida strain YK-624.</title>
        <authorList>
            <person name="Mori T."/>
            <person name="Dohra H."/>
            <person name="Suzuki T."/>
            <person name="Kawagishi H."/>
            <person name="Hirai H."/>
        </authorList>
    </citation>
    <scope>NUCLEOTIDE SEQUENCE [LARGE SCALE GENOMIC DNA]</scope>
    <source>
        <strain evidence="12 13">YK-624</strain>
    </source>
</reference>
<evidence type="ECO:0000256" key="7">
    <source>
        <dbReference type="ARBA" id="ARBA00022927"/>
    </source>
</evidence>
<dbReference type="Proteomes" id="UP000703269">
    <property type="component" value="Unassembled WGS sequence"/>
</dbReference>
<feature type="transmembrane region" description="Helical" evidence="11">
    <location>
        <begin position="269"/>
        <end position="292"/>
    </location>
</feature>
<organism evidence="12 13">
    <name type="scientific">Phanerochaete sordida</name>
    <dbReference type="NCBI Taxonomy" id="48140"/>
    <lineage>
        <taxon>Eukaryota</taxon>
        <taxon>Fungi</taxon>
        <taxon>Dikarya</taxon>
        <taxon>Basidiomycota</taxon>
        <taxon>Agaricomycotina</taxon>
        <taxon>Agaricomycetes</taxon>
        <taxon>Polyporales</taxon>
        <taxon>Phanerochaetaceae</taxon>
        <taxon>Phanerochaete</taxon>
    </lineage>
</organism>
<keyword evidence="6" id="KW-0931">ER-Golgi transport</keyword>
<feature type="compositionally biased region" description="Polar residues" evidence="10">
    <location>
        <begin position="185"/>
        <end position="196"/>
    </location>
</feature>
<keyword evidence="3" id="KW-0813">Transport</keyword>
<accession>A0A9P3GDM3</accession>
<keyword evidence="13" id="KW-1185">Reference proteome</keyword>
<keyword evidence="4 11" id="KW-0812">Transmembrane</keyword>
<evidence type="ECO:0000256" key="5">
    <source>
        <dbReference type="ARBA" id="ARBA00022824"/>
    </source>
</evidence>
<dbReference type="AlphaFoldDB" id="A0A9P3GDM3"/>
<dbReference type="GO" id="GO:0031201">
    <property type="term" value="C:SNARE complex"/>
    <property type="evidence" value="ECO:0007669"/>
    <property type="project" value="TreeGrafter"/>
</dbReference>
<feature type="region of interest" description="Disordered" evidence="10">
    <location>
        <begin position="159"/>
        <end position="196"/>
    </location>
</feature>
<evidence type="ECO:0000313" key="12">
    <source>
        <dbReference type="EMBL" id="GJE92825.1"/>
    </source>
</evidence>
<keyword evidence="8 11" id="KW-1133">Transmembrane helix</keyword>
<dbReference type="Pfam" id="PF09753">
    <property type="entry name" value="Use1"/>
    <property type="match status" value="1"/>
</dbReference>
<feature type="compositionally biased region" description="Low complexity" evidence="10">
    <location>
        <begin position="159"/>
        <end position="169"/>
    </location>
</feature>
<keyword evidence="5" id="KW-0256">Endoplasmic reticulum</keyword>
<evidence type="ECO:0000256" key="6">
    <source>
        <dbReference type="ARBA" id="ARBA00022892"/>
    </source>
</evidence>
<evidence type="ECO:0000256" key="8">
    <source>
        <dbReference type="ARBA" id="ARBA00022989"/>
    </source>
</evidence>
<evidence type="ECO:0000256" key="4">
    <source>
        <dbReference type="ARBA" id="ARBA00022692"/>
    </source>
</evidence>
<evidence type="ECO:0000256" key="9">
    <source>
        <dbReference type="ARBA" id="ARBA00023136"/>
    </source>
</evidence>